<dbReference type="GO" id="GO:0005304">
    <property type="term" value="F:L-valine transmembrane transporter activity"/>
    <property type="evidence" value="ECO:0007669"/>
    <property type="project" value="TreeGrafter"/>
</dbReference>
<feature type="transmembrane region" description="Helical" evidence="10">
    <location>
        <begin position="81"/>
        <end position="98"/>
    </location>
</feature>
<protein>
    <submittedName>
        <fullName evidence="11">Branched-chain amino acid transport system permease protein</fullName>
    </submittedName>
</protein>
<dbReference type="EMBL" id="FRDI01000011">
    <property type="protein sequence ID" value="SHN69513.1"/>
    <property type="molecule type" value="Genomic_DNA"/>
</dbReference>
<evidence type="ECO:0000256" key="9">
    <source>
        <dbReference type="ARBA" id="ARBA00037998"/>
    </source>
</evidence>
<keyword evidence="8 10" id="KW-0472">Membrane</keyword>
<dbReference type="AlphaFoldDB" id="A0A1M7TFT3"/>
<dbReference type="InterPro" id="IPR001851">
    <property type="entry name" value="ABC_transp_permease"/>
</dbReference>
<feature type="transmembrane region" description="Helical" evidence="10">
    <location>
        <begin position="119"/>
        <end position="137"/>
    </location>
</feature>
<keyword evidence="5 10" id="KW-0812">Transmembrane</keyword>
<dbReference type="PANTHER" id="PTHR11795:SF371">
    <property type="entry name" value="HIGH-AFFINITY BRANCHED-CHAIN AMINO ACID TRANSPORT SYSTEM PERMEASE PROTEIN LIVH"/>
    <property type="match status" value="1"/>
</dbReference>
<accession>A0A1M7TFT3</accession>
<dbReference type="STRING" id="1121455.SAMN02745728_01958"/>
<feature type="transmembrane region" description="Helical" evidence="10">
    <location>
        <begin position="221"/>
        <end position="245"/>
    </location>
</feature>
<name>A0A1M7TFT3_9BACT</name>
<gene>
    <name evidence="11" type="ORF">SAMN02745728_01958</name>
</gene>
<evidence type="ECO:0000256" key="8">
    <source>
        <dbReference type="ARBA" id="ARBA00023136"/>
    </source>
</evidence>
<reference evidence="11 12" key="1">
    <citation type="submission" date="2016-12" db="EMBL/GenBank/DDBJ databases">
        <authorList>
            <person name="Song W.-J."/>
            <person name="Kurnit D.M."/>
        </authorList>
    </citation>
    <scope>NUCLEOTIDE SEQUENCE [LARGE SCALE GENOMIC DNA]</scope>
    <source>
        <strain evidence="11 12">DSM 11393</strain>
    </source>
</reference>
<keyword evidence="7 10" id="KW-1133">Transmembrane helix</keyword>
<evidence type="ECO:0000313" key="12">
    <source>
        <dbReference type="Proteomes" id="UP000186469"/>
    </source>
</evidence>
<feature type="transmembrane region" description="Helical" evidence="10">
    <location>
        <begin position="179"/>
        <end position="201"/>
    </location>
</feature>
<evidence type="ECO:0000256" key="1">
    <source>
        <dbReference type="ARBA" id="ARBA00004651"/>
    </source>
</evidence>
<evidence type="ECO:0000256" key="5">
    <source>
        <dbReference type="ARBA" id="ARBA00022692"/>
    </source>
</evidence>
<dbReference type="Proteomes" id="UP000186469">
    <property type="component" value="Unassembled WGS sequence"/>
</dbReference>
<proteinExistence type="inferred from homology"/>
<comment type="similarity">
    <text evidence="9">Belongs to the binding-protein-dependent transport system permease family. LivHM subfamily.</text>
</comment>
<dbReference type="GO" id="GO:0005886">
    <property type="term" value="C:plasma membrane"/>
    <property type="evidence" value="ECO:0007669"/>
    <property type="project" value="UniProtKB-SubCell"/>
</dbReference>
<organism evidence="11 12">
    <name type="scientific">Desulfovibrio litoralis DSM 11393</name>
    <dbReference type="NCBI Taxonomy" id="1121455"/>
    <lineage>
        <taxon>Bacteria</taxon>
        <taxon>Pseudomonadati</taxon>
        <taxon>Thermodesulfobacteriota</taxon>
        <taxon>Desulfovibrionia</taxon>
        <taxon>Desulfovibrionales</taxon>
        <taxon>Desulfovibrionaceae</taxon>
        <taxon>Desulfovibrio</taxon>
    </lineage>
</organism>
<feature type="transmembrane region" description="Helical" evidence="10">
    <location>
        <begin position="143"/>
        <end position="167"/>
    </location>
</feature>
<keyword evidence="12" id="KW-1185">Reference proteome</keyword>
<feature type="transmembrane region" description="Helical" evidence="10">
    <location>
        <begin position="273"/>
        <end position="293"/>
    </location>
</feature>
<dbReference type="InterPro" id="IPR052157">
    <property type="entry name" value="BCAA_transport_permease"/>
</dbReference>
<comment type="subcellular location">
    <subcellularLocation>
        <location evidence="1">Cell membrane</location>
        <topology evidence="1">Multi-pass membrane protein</topology>
    </subcellularLocation>
</comment>
<evidence type="ECO:0000256" key="7">
    <source>
        <dbReference type="ARBA" id="ARBA00022989"/>
    </source>
</evidence>
<keyword evidence="4" id="KW-0997">Cell inner membrane</keyword>
<feature type="transmembrane region" description="Helical" evidence="10">
    <location>
        <begin position="20"/>
        <end position="46"/>
    </location>
</feature>
<evidence type="ECO:0000256" key="3">
    <source>
        <dbReference type="ARBA" id="ARBA00022475"/>
    </source>
</evidence>
<evidence type="ECO:0000313" key="11">
    <source>
        <dbReference type="EMBL" id="SHN69513.1"/>
    </source>
</evidence>
<keyword evidence="2" id="KW-0813">Transport</keyword>
<sequence length="379" mass="41514">MESFLEWFSAHLNLMSPTVFFQQLLNGLMLGSLYGLVAIGYTMVYGILRLINFAHGDIFMLGAYFVFFMGMPIVFPNEGMLWFFLLCSVITLIIWFFSRKRNMITTQSSPSLGSRSSKIYLFCVVLFLIAGFASYTLNMSILLPWALAVILAIIFASCCGVIVEKAAYKPLRNAPRISALISAIAVSFLIENLALVLFSGVPKPVYQPEWLVDSIKFSGFSILPISILIPCVSLSLAGLLLWIVYKTKPGLAMRAISKDIETTRLMGVKVNQIIALTFALGSALAAASGIMWALRYPQIHPFIGVLPGFKAFIAAVFGGIGSIQGAIVGGLFLGFVEIMTVAFFPSLSGYRDAFAFVLLIVILLIKPTGLMGEKIEDKI</sequence>
<dbReference type="CDD" id="cd06582">
    <property type="entry name" value="TM_PBP1_LivH_like"/>
    <property type="match status" value="1"/>
</dbReference>
<dbReference type="GO" id="GO:0015188">
    <property type="term" value="F:L-isoleucine transmembrane transporter activity"/>
    <property type="evidence" value="ECO:0007669"/>
    <property type="project" value="TreeGrafter"/>
</dbReference>
<dbReference type="GO" id="GO:0015190">
    <property type="term" value="F:L-leucine transmembrane transporter activity"/>
    <property type="evidence" value="ECO:0007669"/>
    <property type="project" value="TreeGrafter"/>
</dbReference>
<feature type="transmembrane region" description="Helical" evidence="10">
    <location>
        <begin position="58"/>
        <end position="75"/>
    </location>
</feature>
<dbReference type="Pfam" id="PF02653">
    <property type="entry name" value="BPD_transp_2"/>
    <property type="match status" value="2"/>
</dbReference>
<dbReference type="GO" id="GO:0042941">
    <property type="term" value="P:D-alanine transmembrane transport"/>
    <property type="evidence" value="ECO:0007669"/>
    <property type="project" value="TreeGrafter"/>
</dbReference>
<evidence type="ECO:0000256" key="2">
    <source>
        <dbReference type="ARBA" id="ARBA00022448"/>
    </source>
</evidence>
<keyword evidence="3" id="KW-1003">Cell membrane</keyword>
<keyword evidence="6" id="KW-0029">Amino-acid transport</keyword>
<dbReference type="GO" id="GO:0015192">
    <property type="term" value="F:L-phenylalanine transmembrane transporter activity"/>
    <property type="evidence" value="ECO:0007669"/>
    <property type="project" value="TreeGrafter"/>
</dbReference>
<dbReference type="GO" id="GO:0015808">
    <property type="term" value="P:L-alanine transport"/>
    <property type="evidence" value="ECO:0007669"/>
    <property type="project" value="TreeGrafter"/>
</dbReference>
<evidence type="ECO:0000256" key="6">
    <source>
        <dbReference type="ARBA" id="ARBA00022970"/>
    </source>
</evidence>
<evidence type="ECO:0000256" key="10">
    <source>
        <dbReference type="SAM" id="Phobius"/>
    </source>
</evidence>
<dbReference type="GO" id="GO:1903806">
    <property type="term" value="P:L-isoleucine import across plasma membrane"/>
    <property type="evidence" value="ECO:0007669"/>
    <property type="project" value="TreeGrafter"/>
</dbReference>
<evidence type="ECO:0000256" key="4">
    <source>
        <dbReference type="ARBA" id="ARBA00022519"/>
    </source>
</evidence>
<feature type="transmembrane region" description="Helical" evidence="10">
    <location>
        <begin position="353"/>
        <end position="372"/>
    </location>
</feature>
<dbReference type="PANTHER" id="PTHR11795">
    <property type="entry name" value="BRANCHED-CHAIN AMINO ACID TRANSPORT SYSTEM PERMEASE PROTEIN LIVH"/>
    <property type="match status" value="1"/>
</dbReference>